<protein>
    <submittedName>
        <fullName evidence="2">Uncharacterized protein</fullName>
    </submittedName>
</protein>
<evidence type="ECO:0000256" key="1">
    <source>
        <dbReference type="SAM" id="MobiDB-lite"/>
    </source>
</evidence>
<feature type="region of interest" description="Disordered" evidence="1">
    <location>
        <begin position="524"/>
        <end position="572"/>
    </location>
</feature>
<comment type="caution">
    <text evidence="2">The sequence shown here is derived from an EMBL/GenBank/DDBJ whole genome shotgun (WGS) entry which is preliminary data.</text>
</comment>
<feature type="region of interest" description="Disordered" evidence="1">
    <location>
        <begin position="1"/>
        <end position="23"/>
    </location>
</feature>
<organism evidence="2 3">
    <name type="scientific">Trypanosoma rangeli</name>
    <dbReference type="NCBI Taxonomy" id="5698"/>
    <lineage>
        <taxon>Eukaryota</taxon>
        <taxon>Discoba</taxon>
        <taxon>Euglenozoa</taxon>
        <taxon>Kinetoplastea</taxon>
        <taxon>Metakinetoplastina</taxon>
        <taxon>Trypanosomatida</taxon>
        <taxon>Trypanosomatidae</taxon>
        <taxon>Trypanosoma</taxon>
        <taxon>Herpetosoma</taxon>
    </lineage>
</organism>
<reference evidence="2 3" key="1">
    <citation type="journal article" date="2018" name="BMC Genomics">
        <title>Genomic comparison of Trypanosoma conorhini and Trypanosoma rangeli to Trypanosoma cruzi strains of high and low virulence.</title>
        <authorList>
            <person name="Bradwell K.R."/>
            <person name="Koparde V.N."/>
            <person name="Matveyev A.V."/>
            <person name="Serrano M.G."/>
            <person name="Alves J.M."/>
            <person name="Parikh H."/>
            <person name="Huang B."/>
            <person name="Lee V."/>
            <person name="Espinosa-Alvarez O."/>
            <person name="Ortiz P.A."/>
            <person name="Costa-Martins A.G."/>
            <person name="Teixeira M.M."/>
            <person name="Buck G.A."/>
        </authorList>
    </citation>
    <scope>NUCLEOTIDE SEQUENCE [LARGE SCALE GENOMIC DNA]</scope>
    <source>
        <strain evidence="2 3">AM80</strain>
    </source>
</reference>
<evidence type="ECO:0000313" key="3">
    <source>
        <dbReference type="Proteomes" id="UP000283634"/>
    </source>
</evidence>
<feature type="region of interest" description="Disordered" evidence="1">
    <location>
        <begin position="402"/>
        <end position="439"/>
    </location>
</feature>
<dbReference type="OMA" id="RNDNDEW"/>
<dbReference type="OrthoDB" id="266284at2759"/>
<keyword evidence="3" id="KW-1185">Reference proteome</keyword>
<gene>
    <name evidence="2" type="ORF">TraAM80_07883</name>
</gene>
<sequence>MGGMTNRHCSEYPRLNSPDDARSLPSAASTAFWLTGVACVSAEHLQPVCYPRRENKEEDGEAEVVVKQEEGQPAHAQGCCGNDSVSTRGLASSAFSSTAKVAWLRRGEARSANRAGNGGNRSGMISQSSMVSRVPIHVLDETVMCNLVPLLPRTHAQMGLVSQVVPCTLWPPPVGNARATARVTSLQHAAALAAELHHNALRRSTSPASCPYSFPVALPGALVEWSTGGVGYTADTEGLWAEQRVVRERHHHLPPVLIDCDARYMNATVGDGADGDGVGCVRAVQQGMVQLRTPPSTLTGAVREQLRRFCRIQQERRLRNDNDEWVLCFARLVTITYELAVVLEQLTFRPGPASATVDAAAVDVLPSCDSLLDEMFLIGIVPVGEPHRLSLVCPSEAHRMLTEKRRVTPGSPSGGTDTTSGPTATVASAAAVEGPEPRPSVAESLMEMMTLALRESLCRRIGVQYELLRILRVKALAAAHRDLLLQYSRWFSSVPPPLAVLHVLAGSTLFAPLVAQRWGRRAAPPPAVAGVKRRQPEDAEEWGEEEDAEGDTNNREDEEEPEELHSTLLPRDRVGEAVATPLTRVPAEMELLDDDYPARFAAWMRRHGGGHSCHLNHHGSGSNHGGGIGGVCDEVALAATVSWLRRRRRTMTLKELDAFARKKH</sequence>
<feature type="compositionally biased region" description="Low complexity" evidence="1">
    <location>
        <begin position="408"/>
        <end position="425"/>
    </location>
</feature>
<feature type="compositionally biased region" description="Acidic residues" evidence="1">
    <location>
        <begin position="538"/>
        <end position="562"/>
    </location>
</feature>
<accession>A0A422N3F2</accession>
<name>A0A422N3F2_TRYRA</name>
<dbReference type="AlphaFoldDB" id="A0A422N3F2"/>
<dbReference type="EMBL" id="MKGL01000352">
    <property type="protein sequence ID" value="RNE99985.1"/>
    <property type="molecule type" value="Genomic_DNA"/>
</dbReference>
<dbReference type="VEuPathDB" id="TriTrypDB:TRSC58_04772"/>
<proteinExistence type="predicted"/>
<evidence type="ECO:0000313" key="2">
    <source>
        <dbReference type="EMBL" id="RNE99985.1"/>
    </source>
</evidence>
<dbReference type="Proteomes" id="UP000283634">
    <property type="component" value="Unassembled WGS sequence"/>
</dbReference>
<dbReference type="GeneID" id="40331816"/>
<dbReference type="RefSeq" id="XP_029235507.1">
    <property type="nucleotide sequence ID" value="XM_029384654.1"/>
</dbReference>